<sequence length="268" mass="30273">MAGTDAQKQLLALIRDFASEKSQGERRVAGLRKQIEELRLALDAANAELDDTKIRRETAEQELKGYEVELAVNESAIQALEARISATQKEASTVRSDLQDLKSKDRESRDEFINKMFQLNAKIRNFQKMAFRDVGKEDMVGNSSEDSCLFVKEDVHGTADRTLEDKLTHLITELTKEEEMFQVEQNIQKQIQQELLDLEMKVLLMEAIVKATGDLQDLTRYPSLKQSSQLERKYSGLAEGLQRSSVCPSCCQDNIDALEGNLQINEAG</sequence>
<dbReference type="AlphaFoldDB" id="A0ABD3J460"/>
<reference evidence="2 3" key="1">
    <citation type="submission" date="2024-11" db="EMBL/GenBank/DDBJ databases">
        <title>Chromosome-level genome assembly of Eucalyptus globulus Labill. provides insights into its genome evolution.</title>
        <authorList>
            <person name="Li X."/>
        </authorList>
    </citation>
    <scope>NUCLEOTIDE SEQUENCE [LARGE SCALE GENOMIC DNA]</scope>
    <source>
        <strain evidence="2">CL2024</strain>
        <tissue evidence="2">Fresh tender leaves</tissue>
    </source>
</reference>
<keyword evidence="1" id="KW-0175">Coiled coil</keyword>
<protein>
    <submittedName>
        <fullName evidence="2">Uncharacterized protein</fullName>
    </submittedName>
</protein>
<comment type="caution">
    <text evidence="2">The sequence shown here is derived from an EMBL/GenBank/DDBJ whole genome shotgun (WGS) entry which is preliminary data.</text>
</comment>
<evidence type="ECO:0000313" key="3">
    <source>
        <dbReference type="Proteomes" id="UP001634007"/>
    </source>
</evidence>
<dbReference type="PANTHER" id="PTHR36001:SF2">
    <property type="entry name" value="CTAGE FAMILY PROTEIN-RELATED"/>
    <property type="match status" value="1"/>
</dbReference>
<accession>A0ABD3J460</accession>
<organism evidence="2 3">
    <name type="scientific">Eucalyptus globulus</name>
    <name type="common">Tasmanian blue gum</name>
    <dbReference type="NCBI Taxonomy" id="34317"/>
    <lineage>
        <taxon>Eukaryota</taxon>
        <taxon>Viridiplantae</taxon>
        <taxon>Streptophyta</taxon>
        <taxon>Embryophyta</taxon>
        <taxon>Tracheophyta</taxon>
        <taxon>Spermatophyta</taxon>
        <taxon>Magnoliopsida</taxon>
        <taxon>eudicotyledons</taxon>
        <taxon>Gunneridae</taxon>
        <taxon>Pentapetalae</taxon>
        <taxon>rosids</taxon>
        <taxon>malvids</taxon>
        <taxon>Myrtales</taxon>
        <taxon>Myrtaceae</taxon>
        <taxon>Myrtoideae</taxon>
        <taxon>Eucalypteae</taxon>
        <taxon>Eucalyptus</taxon>
    </lineage>
</organism>
<dbReference type="InterPro" id="IPR053327">
    <property type="entry name" value="KIP"/>
</dbReference>
<name>A0ABD3J460_EUCGL</name>
<dbReference type="Proteomes" id="UP001634007">
    <property type="component" value="Unassembled WGS sequence"/>
</dbReference>
<evidence type="ECO:0000313" key="2">
    <source>
        <dbReference type="EMBL" id="KAL3720206.1"/>
    </source>
</evidence>
<dbReference type="Gene3D" id="1.20.5.340">
    <property type="match status" value="1"/>
</dbReference>
<proteinExistence type="predicted"/>
<dbReference type="PANTHER" id="PTHR36001">
    <property type="entry name" value="CTAGE FAMILY PROTEIN-RELATED"/>
    <property type="match status" value="1"/>
</dbReference>
<feature type="coiled-coil region" evidence="1">
    <location>
        <begin position="21"/>
        <end position="104"/>
    </location>
</feature>
<dbReference type="EMBL" id="JBJKBG010000010">
    <property type="protein sequence ID" value="KAL3720206.1"/>
    <property type="molecule type" value="Genomic_DNA"/>
</dbReference>
<gene>
    <name evidence="2" type="ORF">ACJRO7_005092</name>
</gene>
<evidence type="ECO:0000256" key="1">
    <source>
        <dbReference type="SAM" id="Coils"/>
    </source>
</evidence>
<keyword evidence="3" id="KW-1185">Reference proteome</keyword>